<keyword evidence="3" id="KW-1003">Cell membrane</keyword>
<evidence type="ECO:0000256" key="3">
    <source>
        <dbReference type="ARBA" id="ARBA00022475"/>
    </source>
</evidence>
<dbReference type="PANTHER" id="PTHR34857">
    <property type="entry name" value="SLL0384 PROTEIN"/>
    <property type="match status" value="1"/>
</dbReference>
<dbReference type="Pfam" id="PF02361">
    <property type="entry name" value="CbiQ"/>
    <property type="match status" value="1"/>
</dbReference>
<keyword evidence="9" id="KW-1185">Reference proteome</keyword>
<comment type="subcellular location">
    <subcellularLocation>
        <location evidence="1">Cell membrane</location>
        <topology evidence="1">Multi-pass membrane protein</topology>
    </subcellularLocation>
</comment>
<comment type="caution">
    <text evidence="8">The sequence shown here is derived from an EMBL/GenBank/DDBJ whole genome shotgun (WGS) entry which is preliminary data.</text>
</comment>
<comment type="similarity">
    <text evidence="2">Belongs to the CbiQ family.</text>
</comment>
<dbReference type="RefSeq" id="WP_354555810.1">
    <property type="nucleotide sequence ID" value="NZ_JBEPMB010000001.1"/>
</dbReference>
<dbReference type="CDD" id="cd16914">
    <property type="entry name" value="EcfT"/>
    <property type="match status" value="1"/>
</dbReference>
<evidence type="ECO:0000313" key="9">
    <source>
        <dbReference type="Proteomes" id="UP001549047"/>
    </source>
</evidence>
<protein>
    <submittedName>
        <fullName evidence="8">Cobalt ECF transporter T component CbiQ</fullName>
    </submittedName>
</protein>
<dbReference type="InterPro" id="IPR003339">
    <property type="entry name" value="ABC/ECF_trnsptr_transmembrane"/>
</dbReference>
<organism evidence="8 9">
    <name type="scientific">Rhizobium aquaticum</name>
    <dbReference type="NCBI Taxonomy" id="1549636"/>
    <lineage>
        <taxon>Bacteria</taxon>
        <taxon>Pseudomonadati</taxon>
        <taxon>Pseudomonadota</taxon>
        <taxon>Alphaproteobacteria</taxon>
        <taxon>Hyphomicrobiales</taxon>
        <taxon>Rhizobiaceae</taxon>
        <taxon>Rhizobium/Agrobacterium group</taxon>
        <taxon>Rhizobium</taxon>
    </lineage>
</organism>
<evidence type="ECO:0000256" key="6">
    <source>
        <dbReference type="ARBA" id="ARBA00023136"/>
    </source>
</evidence>
<accession>A0ABV2IXV1</accession>
<dbReference type="EMBL" id="JBEPMB010000001">
    <property type="protein sequence ID" value="MET3613332.1"/>
    <property type="molecule type" value="Genomic_DNA"/>
</dbReference>
<sequence>MQSLDPRAKVAGALLLIIAVTMLHSLVGLVLLFTFAIGLALASRIPLTRLLKQVWLGVLAFTGVIALPSPFVVPGKVVATLPVLHWTISEQGLRSAAFLIGRAETAATFAALLVLTTSWPHVMKAMRSLGVPVAVVAVLGMTHRYIFVLMTTAAQMMEARRARQLGPLSPANQRRLIAGSAGVLLGKTLAMANDVHMAMIARGYRGEVRLIDDFRFRAGDCVALVVAALVPATIFWMQR</sequence>
<proteinExistence type="inferred from homology"/>
<evidence type="ECO:0000256" key="5">
    <source>
        <dbReference type="ARBA" id="ARBA00022989"/>
    </source>
</evidence>
<evidence type="ECO:0000256" key="7">
    <source>
        <dbReference type="SAM" id="Phobius"/>
    </source>
</evidence>
<evidence type="ECO:0000256" key="4">
    <source>
        <dbReference type="ARBA" id="ARBA00022692"/>
    </source>
</evidence>
<keyword evidence="6 7" id="KW-0472">Membrane</keyword>
<name>A0ABV2IXV1_9HYPH</name>
<feature type="transmembrane region" description="Helical" evidence="7">
    <location>
        <begin position="12"/>
        <end position="42"/>
    </location>
</feature>
<feature type="transmembrane region" description="Helical" evidence="7">
    <location>
        <begin position="54"/>
        <end position="73"/>
    </location>
</feature>
<dbReference type="PANTHER" id="PTHR34857:SF2">
    <property type="entry name" value="SLL0384 PROTEIN"/>
    <property type="match status" value="1"/>
</dbReference>
<evidence type="ECO:0000256" key="2">
    <source>
        <dbReference type="ARBA" id="ARBA00008564"/>
    </source>
</evidence>
<reference evidence="8 9" key="1">
    <citation type="submission" date="2024-06" db="EMBL/GenBank/DDBJ databases">
        <title>Genomic Encyclopedia of Type Strains, Phase IV (KMG-IV): sequencing the most valuable type-strain genomes for metagenomic binning, comparative biology and taxonomic classification.</title>
        <authorList>
            <person name="Goeker M."/>
        </authorList>
    </citation>
    <scope>NUCLEOTIDE SEQUENCE [LARGE SCALE GENOMIC DNA]</scope>
    <source>
        <strain evidence="8 9">DSM 29780</strain>
    </source>
</reference>
<dbReference type="Proteomes" id="UP001549047">
    <property type="component" value="Unassembled WGS sequence"/>
</dbReference>
<evidence type="ECO:0000256" key="1">
    <source>
        <dbReference type="ARBA" id="ARBA00004651"/>
    </source>
</evidence>
<feature type="transmembrane region" description="Helical" evidence="7">
    <location>
        <begin position="216"/>
        <end position="237"/>
    </location>
</feature>
<gene>
    <name evidence="8" type="ORF">ABID16_001637</name>
</gene>
<keyword evidence="4 7" id="KW-0812">Transmembrane</keyword>
<keyword evidence="5 7" id="KW-1133">Transmembrane helix</keyword>
<dbReference type="NCBIfam" id="TIGR02454">
    <property type="entry name" value="ECF_T_CbiQ"/>
    <property type="match status" value="1"/>
</dbReference>
<dbReference type="InterPro" id="IPR012809">
    <property type="entry name" value="ECF_CbiQ"/>
</dbReference>
<dbReference type="InterPro" id="IPR051611">
    <property type="entry name" value="ECF_transporter_component"/>
</dbReference>
<evidence type="ECO:0000313" key="8">
    <source>
        <dbReference type="EMBL" id="MET3613332.1"/>
    </source>
</evidence>
<feature type="transmembrane region" description="Helical" evidence="7">
    <location>
        <begin position="129"/>
        <end position="156"/>
    </location>
</feature>